<dbReference type="GO" id="GO:0005506">
    <property type="term" value="F:iron ion binding"/>
    <property type="evidence" value="ECO:0007669"/>
    <property type="project" value="InterPro"/>
</dbReference>
<keyword evidence="5 8" id="KW-0479">Metal-binding</keyword>
<evidence type="ECO:0000259" key="9">
    <source>
        <dbReference type="PROSITE" id="PS51007"/>
    </source>
</evidence>
<dbReference type="Proteomes" id="UP000234530">
    <property type="component" value="Chromosome"/>
</dbReference>
<dbReference type="InterPro" id="IPR051459">
    <property type="entry name" value="Cytochrome_c-type_DH"/>
</dbReference>
<evidence type="ECO:0000256" key="5">
    <source>
        <dbReference type="ARBA" id="ARBA00022723"/>
    </source>
</evidence>
<dbReference type="RefSeq" id="WP_101753333.1">
    <property type="nucleotide sequence ID" value="NZ_CP025430.1"/>
</dbReference>
<reference evidence="10 11" key="1">
    <citation type="journal article" date="2013" name="Antonie Van Leeuwenhoek">
        <title>Paracoccus zhejiangensis sp. nov., isolated from activated sludge in wastewater-treatment system.</title>
        <authorList>
            <person name="Wu Z.G."/>
            <person name="Zhang D.F."/>
            <person name="Liu Y.L."/>
            <person name="Wang F."/>
            <person name="Jiang X."/>
            <person name="Li C."/>
            <person name="Li S.P."/>
            <person name="Hong Q."/>
            <person name="Li W.J."/>
        </authorList>
    </citation>
    <scope>NUCLEOTIDE SEQUENCE [LARGE SCALE GENOMIC DNA]</scope>
    <source>
        <strain evidence="10 11">J6</strain>
    </source>
</reference>
<evidence type="ECO:0000256" key="2">
    <source>
        <dbReference type="ARBA" id="ARBA00022448"/>
    </source>
</evidence>
<evidence type="ECO:0000256" key="3">
    <source>
        <dbReference type="ARBA" id="ARBA00022617"/>
    </source>
</evidence>
<keyword evidence="6" id="KW-0249">Electron transport</keyword>
<evidence type="ECO:0000256" key="8">
    <source>
        <dbReference type="PROSITE-ProRule" id="PRU00433"/>
    </source>
</evidence>
<proteinExistence type="predicted"/>
<dbReference type="InterPro" id="IPR036909">
    <property type="entry name" value="Cyt_c-like_dom_sf"/>
</dbReference>
<name>A0A2H5F189_9RHOB</name>
<dbReference type="EMBL" id="CP025430">
    <property type="protein sequence ID" value="AUH65310.1"/>
    <property type="molecule type" value="Genomic_DNA"/>
</dbReference>
<evidence type="ECO:0000313" key="10">
    <source>
        <dbReference type="EMBL" id="AUH65310.1"/>
    </source>
</evidence>
<dbReference type="Gene3D" id="1.10.760.10">
    <property type="entry name" value="Cytochrome c-like domain"/>
    <property type="match status" value="1"/>
</dbReference>
<dbReference type="GO" id="GO:0009055">
    <property type="term" value="F:electron transfer activity"/>
    <property type="evidence" value="ECO:0007669"/>
    <property type="project" value="InterPro"/>
</dbReference>
<dbReference type="OrthoDB" id="9811281at2"/>
<sequence>MTRGSLSLVAAAALAAAVLTMWRVNGTSGMVVADTAVIALGQELYDENCASCHGANLQGQPDWKIPLENGRYPAPPHDETGHTWHHADALLEQIIRDGSAAVVGNGYESDMPGFGEVLGDDQISAILAYIKSTWPERERAIQARVTRDRTL</sequence>
<keyword evidence="11" id="KW-1185">Reference proteome</keyword>
<evidence type="ECO:0000313" key="11">
    <source>
        <dbReference type="Proteomes" id="UP000234530"/>
    </source>
</evidence>
<dbReference type="PANTHER" id="PTHR35008">
    <property type="entry name" value="BLL4482 PROTEIN-RELATED"/>
    <property type="match status" value="1"/>
</dbReference>
<evidence type="ECO:0000256" key="1">
    <source>
        <dbReference type="ARBA" id="ARBA00001926"/>
    </source>
</evidence>
<dbReference type="PANTHER" id="PTHR35008:SF4">
    <property type="entry name" value="BLL4482 PROTEIN"/>
    <property type="match status" value="1"/>
</dbReference>
<keyword evidence="7 8" id="KW-0408">Iron</keyword>
<dbReference type="InterPro" id="IPR009056">
    <property type="entry name" value="Cyt_c-like_dom"/>
</dbReference>
<dbReference type="GO" id="GO:0020037">
    <property type="term" value="F:heme binding"/>
    <property type="evidence" value="ECO:0007669"/>
    <property type="project" value="InterPro"/>
</dbReference>
<feature type="domain" description="Cytochrome c" evidence="9">
    <location>
        <begin position="36"/>
        <end position="134"/>
    </location>
</feature>
<evidence type="ECO:0000256" key="6">
    <source>
        <dbReference type="ARBA" id="ARBA00022982"/>
    </source>
</evidence>
<dbReference type="PROSITE" id="PS51007">
    <property type="entry name" value="CYTC"/>
    <property type="match status" value="1"/>
</dbReference>
<dbReference type="InterPro" id="IPR008168">
    <property type="entry name" value="Cyt_C_IC"/>
</dbReference>
<comment type="cofactor">
    <cofactor evidence="1">
        <name>heme c</name>
        <dbReference type="ChEBI" id="CHEBI:61717"/>
    </cofactor>
</comment>
<evidence type="ECO:0000256" key="4">
    <source>
        <dbReference type="ARBA" id="ARBA00022660"/>
    </source>
</evidence>
<evidence type="ECO:0000256" key="7">
    <source>
        <dbReference type="ARBA" id="ARBA00023004"/>
    </source>
</evidence>
<accession>A0A2H5F189</accession>
<keyword evidence="2" id="KW-0813">Transport</keyword>
<keyword evidence="4" id="KW-0679">Respiratory chain</keyword>
<dbReference type="KEGG" id="pzh:CX676_14995"/>
<dbReference type="SUPFAM" id="SSF46626">
    <property type="entry name" value="Cytochrome c"/>
    <property type="match status" value="1"/>
</dbReference>
<gene>
    <name evidence="10" type="ORF">CX676_14995</name>
</gene>
<protein>
    <submittedName>
        <fullName evidence="10">Cytochrome C</fullName>
    </submittedName>
</protein>
<dbReference type="AlphaFoldDB" id="A0A2H5F189"/>
<dbReference type="Pfam" id="PF00034">
    <property type="entry name" value="Cytochrom_C"/>
    <property type="match status" value="1"/>
</dbReference>
<keyword evidence="3 8" id="KW-0349">Heme</keyword>
<dbReference type="PRINTS" id="PR00605">
    <property type="entry name" value="CYTCHROMECIC"/>
</dbReference>
<organism evidence="10 11">
    <name type="scientific">Paracoccus zhejiangensis</name>
    <dbReference type="NCBI Taxonomy" id="1077935"/>
    <lineage>
        <taxon>Bacteria</taxon>
        <taxon>Pseudomonadati</taxon>
        <taxon>Pseudomonadota</taxon>
        <taxon>Alphaproteobacteria</taxon>
        <taxon>Rhodobacterales</taxon>
        <taxon>Paracoccaceae</taxon>
        <taxon>Paracoccus</taxon>
    </lineage>
</organism>